<dbReference type="Proteomes" id="UP001596099">
    <property type="component" value="Unassembled WGS sequence"/>
</dbReference>
<keyword evidence="3" id="KW-1185">Reference proteome</keyword>
<sequence length="243" mass="26182">MRVAVVTVGDELLAGETVNTNASWLGEQLTARGATVERVVTLPDRVSDIARVVNEYRAEYDAVVVTGGLGPTHDDLTMESVAAAFGRPLERSEAVLEWLEAEGGYTREDLTEGTADLPKGARPLHNEVGVAPGCVVESVYVLPGVPAEMKAMFETVREEFEGTPLQVATVTVAEPESALVERFEQLRERFDVALGSYPGESVHVRLRGEDGDEVERAAAWLAERAETVEEGGSAGEVDEPDDE</sequence>
<dbReference type="SMART" id="SM00852">
    <property type="entry name" value="MoCF_biosynth"/>
    <property type="match status" value="1"/>
</dbReference>
<dbReference type="InterPro" id="IPR056596">
    <property type="entry name" value="FLAD1_M"/>
</dbReference>
<dbReference type="CDD" id="cd00885">
    <property type="entry name" value="cinA"/>
    <property type="match status" value="1"/>
</dbReference>
<dbReference type="Pfam" id="PF00994">
    <property type="entry name" value="MoCF_biosynth"/>
    <property type="match status" value="1"/>
</dbReference>
<comment type="caution">
    <text evidence="2">The sequence shown here is derived from an EMBL/GenBank/DDBJ whole genome shotgun (WGS) entry which is preliminary data.</text>
</comment>
<dbReference type="InterPro" id="IPR001453">
    <property type="entry name" value="MoaB/Mog_dom"/>
</dbReference>
<dbReference type="PANTHER" id="PTHR13939:SF0">
    <property type="entry name" value="NMN AMIDOHYDROLASE-LIKE PROTEIN YFAY"/>
    <property type="match status" value="1"/>
</dbReference>
<dbReference type="SUPFAM" id="SSF53218">
    <property type="entry name" value="Molybdenum cofactor biosynthesis proteins"/>
    <property type="match status" value="1"/>
</dbReference>
<evidence type="ECO:0000313" key="2">
    <source>
        <dbReference type="EMBL" id="MFC5970323.1"/>
    </source>
</evidence>
<organism evidence="2 3">
    <name type="scientific">Halomarina salina</name>
    <dbReference type="NCBI Taxonomy" id="1872699"/>
    <lineage>
        <taxon>Archaea</taxon>
        <taxon>Methanobacteriati</taxon>
        <taxon>Methanobacteriota</taxon>
        <taxon>Stenosarchaea group</taxon>
        <taxon>Halobacteria</taxon>
        <taxon>Halobacteriales</taxon>
        <taxon>Natronomonadaceae</taxon>
        <taxon>Halomarina</taxon>
    </lineage>
</organism>
<proteinExistence type="predicted"/>
<evidence type="ECO:0000259" key="1">
    <source>
        <dbReference type="SMART" id="SM00852"/>
    </source>
</evidence>
<dbReference type="NCBIfam" id="TIGR00177">
    <property type="entry name" value="molyb_syn"/>
    <property type="match status" value="1"/>
</dbReference>
<dbReference type="AlphaFoldDB" id="A0ABD5RIB0"/>
<dbReference type="RefSeq" id="WP_247419175.1">
    <property type="nucleotide sequence ID" value="NZ_JALLGW010000002.1"/>
</dbReference>
<feature type="domain" description="MoaB/Mog" evidence="1">
    <location>
        <begin position="4"/>
        <end position="163"/>
    </location>
</feature>
<accession>A0ABD5RIB0</accession>
<name>A0ABD5RIB0_9EURY</name>
<reference evidence="2 3" key="1">
    <citation type="journal article" date="2019" name="Int. J. Syst. Evol. Microbiol.">
        <title>The Global Catalogue of Microorganisms (GCM) 10K type strain sequencing project: providing services to taxonomists for standard genome sequencing and annotation.</title>
        <authorList>
            <consortium name="The Broad Institute Genomics Platform"/>
            <consortium name="The Broad Institute Genome Sequencing Center for Infectious Disease"/>
            <person name="Wu L."/>
            <person name="Ma J."/>
        </authorList>
    </citation>
    <scope>NUCLEOTIDE SEQUENCE [LARGE SCALE GENOMIC DNA]</scope>
    <source>
        <strain evidence="2 3">CGMCC 1.12543</strain>
    </source>
</reference>
<dbReference type="Pfam" id="PF24102">
    <property type="entry name" value="FLAD1_M"/>
    <property type="match status" value="1"/>
</dbReference>
<gene>
    <name evidence="2" type="ORF">ACFPYI_03175</name>
</gene>
<protein>
    <submittedName>
        <fullName evidence="2">Competence/damage-inducible protein A</fullName>
    </submittedName>
</protein>
<dbReference type="InterPro" id="IPR036425">
    <property type="entry name" value="MoaB/Mog-like_dom_sf"/>
</dbReference>
<dbReference type="PANTHER" id="PTHR13939">
    <property type="entry name" value="NICOTINAMIDE-NUCLEOTIDE AMIDOHYDROLASE PNCC"/>
    <property type="match status" value="1"/>
</dbReference>
<evidence type="ECO:0000313" key="3">
    <source>
        <dbReference type="Proteomes" id="UP001596099"/>
    </source>
</evidence>
<dbReference type="Gene3D" id="3.40.980.10">
    <property type="entry name" value="MoaB/Mog-like domain"/>
    <property type="match status" value="1"/>
</dbReference>
<dbReference type="InterPro" id="IPR050101">
    <property type="entry name" value="CinA"/>
</dbReference>
<dbReference type="EMBL" id="JBHSQH010000001">
    <property type="protein sequence ID" value="MFC5970323.1"/>
    <property type="molecule type" value="Genomic_DNA"/>
</dbReference>